<feature type="region of interest" description="Disordered" evidence="1">
    <location>
        <begin position="59"/>
        <end position="104"/>
    </location>
</feature>
<protein>
    <submittedName>
        <fullName evidence="4">Integrin_alpha2 domain-containing protein</fullName>
    </submittedName>
</protein>
<evidence type="ECO:0000313" key="4">
    <source>
        <dbReference type="WBParaSite" id="BXY_0020000.1"/>
    </source>
</evidence>
<name>A0A1I7RHM2_BURXY</name>
<dbReference type="AlphaFoldDB" id="A0A1I7RHM2"/>
<keyword evidence="2" id="KW-0812">Transmembrane</keyword>
<keyword evidence="2" id="KW-1133">Transmembrane helix</keyword>
<accession>A0A1I7RHM2</accession>
<sequence length="104" mass="11249">MSSKNTSKDYFVKFSVVLPELPSEHKVKIVQWAIVGGGVILVLVGLVSFQIYYELQKKRKLKKESEAEEPAEQNEEAGGLPDGAAPSNVPPLPIETAKAEAVGV</sequence>
<evidence type="ECO:0000256" key="1">
    <source>
        <dbReference type="SAM" id="MobiDB-lite"/>
    </source>
</evidence>
<proteinExistence type="predicted"/>
<evidence type="ECO:0000256" key="2">
    <source>
        <dbReference type="SAM" id="Phobius"/>
    </source>
</evidence>
<dbReference type="Proteomes" id="UP000095284">
    <property type="component" value="Unplaced"/>
</dbReference>
<reference evidence="4" key="1">
    <citation type="submission" date="2016-11" db="UniProtKB">
        <authorList>
            <consortium name="WormBaseParasite"/>
        </authorList>
    </citation>
    <scope>IDENTIFICATION</scope>
</reference>
<dbReference type="WBParaSite" id="BXY_0020000.1">
    <property type="protein sequence ID" value="BXY_0020000.1"/>
    <property type="gene ID" value="BXY_0020000"/>
</dbReference>
<organism evidence="3 4">
    <name type="scientific">Bursaphelenchus xylophilus</name>
    <name type="common">Pinewood nematode worm</name>
    <name type="synonym">Aphelenchoides xylophilus</name>
    <dbReference type="NCBI Taxonomy" id="6326"/>
    <lineage>
        <taxon>Eukaryota</taxon>
        <taxon>Metazoa</taxon>
        <taxon>Ecdysozoa</taxon>
        <taxon>Nematoda</taxon>
        <taxon>Chromadorea</taxon>
        <taxon>Rhabditida</taxon>
        <taxon>Tylenchina</taxon>
        <taxon>Tylenchomorpha</taxon>
        <taxon>Aphelenchoidea</taxon>
        <taxon>Aphelenchoididae</taxon>
        <taxon>Bursaphelenchus</taxon>
    </lineage>
</organism>
<feature type="compositionally biased region" description="Acidic residues" evidence="1">
    <location>
        <begin position="66"/>
        <end position="75"/>
    </location>
</feature>
<evidence type="ECO:0000313" key="3">
    <source>
        <dbReference type="Proteomes" id="UP000095284"/>
    </source>
</evidence>
<feature type="transmembrane region" description="Helical" evidence="2">
    <location>
        <begin position="29"/>
        <end position="53"/>
    </location>
</feature>
<keyword evidence="2" id="KW-0472">Membrane</keyword>